<dbReference type="EMBL" id="AQGS01000129">
    <property type="protein sequence ID" value="EPS42173.1"/>
    <property type="molecule type" value="Genomic_DNA"/>
</dbReference>
<accession>S8BRQ6</accession>
<gene>
    <name evidence="1" type="ORF">H072_3955</name>
</gene>
<comment type="caution">
    <text evidence="1">The sequence shown here is derived from an EMBL/GenBank/DDBJ whole genome shotgun (WGS) entry which is preliminary data.</text>
</comment>
<sequence>MSNGSLYCTFCGLPFDAHQISAAIVPHDCIDSYAPWAYDDHVINEKQVAWIDDFRLMTTKEDLIPKDNFTTLDYNVEISVPAFWGEYERVRIEGEITEYAVYGSPSQPGFIFRVPAHDACLKIAHEVMKWRLQNFEHPSDQDSPGGLLHLYNSIAERKKDRPYEPNMWFNNGYYGAMQYWGQPWSCELGGEWMVADPIKIPSLTNEMILKLGPFEYDSEQERSVFSRNQDLSQLEKLPSPAIDKILENLDWTSIESLRCCSISACNAFKPTGKFWKDRVLDNRVVPWLWDLDKDLVEKIEVKVNWEGLVRSLNKKHLFENEELPIGLRNRIRISKVVLDIVI</sequence>
<proteinExistence type="predicted"/>
<dbReference type="Proteomes" id="UP000015100">
    <property type="component" value="Unassembled WGS sequence"/>
</dbReference>
<protein>
    <recommendedName>
        <fullName evidence="3">F-box domain-containing protein</fullName>
    </recommendedName>
</protein>
<keyword evidence="2" id="KW-1185">Reference proteome</keyword>
<reference evidence="2" key="2">
    <citation type="submission" date="2013-04" db="EMBL/GenBank/DDBJ databases">
        <title>Genomic mechanisms accounting for the adaptation to parasitism in nematode-trapping fungi.</title>
        <authorList>
            <person name="Ahren D.G."/>
        </authorList>
    </citation>
    <scope>NUCLEOTIDE SEQUENCE [LARGE SCALE GENOMIC DNA]</scope>
    <source>
        <strain evidence="2">CBS 200.50</strain>
    </source>
</reference>
<dbReference type="OMA" id="CRAIEYH"/>
<dbReference type="HOGENOM" id="CLU_811383_0_0_1"/>
<reference evidence="1 2" key="1">
    <citation type="journal article" date="2013" name="PLoS Genet.">
        <title>Genomic mechanisms accounting for the adaptation to parasitism in nematode-trapping fungi.</title>
        <authorList>
            <person name="Meerupati T."/>
            <person name="Andersson K.M."/>
            <person name="Friman E."/>
            <person name="Kumar D."/>
            <person name="Tunlid A."/>
            <person name="Ahren D."/>
        </authorList>
    </citation>
    <scope>NUCLEOTIDE SEQUENCE [LARGE SCALE GENOMIC DNA]</scope>
    <source>
        <strain evidence="1 2">CBS 200.50</strain>
    </source>
</reference>
<evidence type="ECO:0000313" key="2">
    <source>
        <dbReference type="Proteomes" id="UP000015100"/>
    </source>
</evidence>
<evidence type="ECO:0008006" key="3">
    <source>
        <dbReference type="Google" id="ProtNLM"/>
    </source>
</evidence>
<dbReference type="STRING" id="1284197.S8BRQ6"/>
<dbReference type="AlphaFoldDB" id="S8BRQ6"/>
<name>S8BRQ6_DACHA</name>
<evidence type="ECO:0000313" key="1">
    <source>
        <dbReference type="EMBL" id="EPS42173.1"/>
    </source>
</evidence>
<dbReference type="OrthoDB" id="3932329at2759"/>
<organism evidence="1 2">
    <name type="scientific">Dactylellina haptotyla (strain CBS 200.50)</name>
    <name type="common">Nematode-trapping fungus</name>
    <name type="synonym">Monacrosporium haptotylum</name>
    <dbReference type="NCBI Taxonomy" id="1284197"/>
    <lineage>
        <taxon>Eukaryota</taxon>
        <taxon>Fungi</taxon>
        <taxon>Dikarya</taxon>
        <taxon>Ascomycota</taxon>
        <taxon>Pezizomycotina</taxon>
        <taxon>Orbiliomycetes</taxon>
        <taxon>Orbiliales</taxon>
        <taxon>Orbiliaceae</taxon>
        <taxon>Dactylellina</taxon>
    </lineage>
</organism>